<dbReference type="PANTHER" id="PTHR12483">
    <property type="entry name" value="SOLUTE CARRIER FAMILY 31 COPPER TRANSPORTERS"/>
    <property type="match status" value="1"/>
</dbReference>
<name>A0A6A6CTJ0_ZASCE</name>
<feature type="transmembrane region" description="Helical" evidence="4">
    <location>
        <begin position="107"/>
        <end position="127"/>
    </location>
</feature>
<feature type="transmembrane region" description="Helical" evidence="4">
    <location>
        <begin position="79"/>
        <end position="101"/>
    </location>
</feature>
<comment type="subcellular location">
    <subcellularLocation>
        <location evidence="4">Membrane</location>
        <topology evidence="4">Multi-pass membrane protein</topology>
    </subcellularLocation>
</comment>
<evidence type="ECO:0000256" key="2">
    <source>
        <dbReference type="ARBA" id="ARBA00022989"/>
    </source>
</evidence>
<gene>
    <name evidence="5" type="ORF">M409DRAFT_64196</name>
</gene>
<dbReference type="AlphaFoldDB" id="A0A6A6CTJ0"/>
<protein>
    <recommendedName>
        <fullName evidence="4">Copper transport protein</fullName>
    </recommendedName>
</protein>
<keyword evidence="6" id="KW-1185">Reference proteome</keyword>
<dbReference type="PANTHER" id="PTHR12483:SF120">
    <property type="entry name" value="HIGH-AFFINITY COPPER TRANSPORTER CTRA2"/>
    <property type="match status" value="1"/>
</dbReference>
<evidence type="ECO:0000256" key="4">
    <source>
        <dbReference type="RuleBase" id="RU367022"/>
    </source>
</evidence>
<keyword evidence="4" id="KW-0187">Copper transport</keyword>
<keyword evidence="3 4" id="KW-0472">Membrane</keyword>
<keyword evidence="4" id="KW-0813">Transport</keyword>
<comment type="similarity">
    <text evidence="4">Belongs to the copper transporter (Ctr) (TC 1.A.56) family. SLC31A subfamily.</text>
</comment>
<evidence type="ECO:0000313" key="6">
    <source>
        <dbReference type="Proteomes" id="UP000799537"/>
    </source>
</evidence>
<evidence type="ECO:0000256" key="1">
    <source>
        <dbReference type="ARBA" id="ARBA00022692"/>
    </source>
</evidence>
<dbReference type="GO" id="GO:0005375">
    <property type="term" value="F:copper ion transmembrane transporter activity"/>
    <property type="evidence" value="ECO:0007669"/>
    <property type="project" value="UniProtKB-UniRule"/>
</dbReference>
<dbReference type="Pfam" id="PF04145">
    <property type="entry name" value="Ctr"/>
    <property type="match status" value="1"/>
</dbReference>
<proteinExistence type="inferred from homology"/>
<keyword evidence="4" id="KW-0186">Copper</keyword>
<dbReference type="OrthoDB" id="73901at2759"/>
<dbReference type="EMBL" id="ML993585">
    <property type="protein sequence ID" value="KAF2170464.1"/>
    <property type="molecule type" value="Genomic_DNA"/>
</dbReference>
<dbReference type="RefSeq" id="XP_033671353.1">
    <property type="nucleotide sequence ID" value="XM_033815956.1"/>
</dbReference>
<accession>A0A6A6CTJ0</accession>
<keyword evidence="4" id="KW-0406">Ion transport</keyword>
<dbReference type="GeneID" id="54569228"/>
<dbReference type="Proteomes" id="UP000799537">
    <property type="component" value="Unassembled WGS sequence"/>
</dbReference>
<evidence type="ECO:0000256" key="3">
    <source>
        <dbReference type="ARBA" id="ARBA00023136"/>
    </source>
</evidence>
<dbReference type="InterPro" id="IPR007274">
    <property type="entry name" value="Cop_transporter"/>
</dbReference>
<sequence length="132" mass="14397">MAMTFFTATNTPLFSFSWIPDTTGQYAGTCIFLIVLAAIFRALLAMRIHFYDIFAYVTHRPQPKGCAGQTIRPWRASEVMTVGLLDVIIAGVGYLLMIAVMTMNVGYFLSVLAGVFVGSVLFGRFVAGSASH</sequence>
<dbReference type="GO" id="GO:0005886">
    <property type="term" value="C:plasma membrane"/>
    <property type="evidence" value="ECO:0007669"/>
    <property type="project" value="TreeGrafter"/>
</dbReference>
<keyword evidence="2 4" id="KW-1133">Transmembrane helix</keyword>
<evidence type="ECO:0000313" key="5">
    <source>
        <dbReference type="EMBL" id="KAF2170464.1"/>
    </source>
</evidence>
<keyword evidence="1 4" id="KW-0812">Transmembrane</keyword>
<feature type="transmembrane region" description="Helical" evidence="4">
    <location>
        <begin position="26"/>
        <end position="44"/>
    </location>
</feature>
<organism evidence="5 6">
    <name type="scientific">Zasmidium cellare ATCC 36951</name>
    <dbReference type="NCBI Taxonomy" id="1080233"/>
    <lineage>
        <taxon>Eukaryota</taxon>
        <taxon>Fungi</taxon>
        <taxon>Dikarya</taxon>
        <taxon>Ascomycota</taxon>
        <taxon>Pezizomycotina</taxon>
        <taxon>Dothideomycetes</taxon>
        <taxon>Dothideomycetidae</taxon>
        <taxon>Mycosphaerellales</taxon>
        <taxon>Mycosphaerellaceae</taxon>
        <taxon>Zasmidium</taxon>
    </lineage>
</organism>
<reference evidence="5" key="1">
    <citation type="journal article" date="2020" name="Stud. Mycol.">
        <title>101 Dothideomycetes genomes: a test case for predicting lifestyles and emergence of pathogens.</title>
        <authorList>
            <person name="Haridas S."/>
            <person name="Albert R."/>
            <person name="Binder M."/>
            <person name="Bloem J."/>
            <person name="Labutti K."/>
            <person name="Salamov A."/>
            <person name="Andreopoulos B."/>
            <person name="Baker S."/>
            <person name="Barry K."/>
            <person name="Bills G."/>
            <person name="Bluhm B."/>
            <person name="Cannon C."/>
            <person name="Castanera R."/>
            <person name="Culley D."/>
            <person name="Daum C."/>
            <person name="Ezra D."/>
            <person name="Gonzalez J."/>
            <person name="Henrissat B."/>
            <person name="Kuo A."/>
            <person name="Liang C."/>
            <person name="Lipzen A."/>
            <person name="Lutzoni F."/>
            <person name="Magnuson J."/>
            <person name="Mondo S."/>
            <person name="Nolan M."/>
            <person name="Ohm R."/>
            <person name="Pangilinan J."/>
            <person name="Park H.-J."/>
            <person name="Ramirez L."/>
            <person name="Alfaro M."/>
            <person name="Sun H."/>
            <person name="Tritt A."/>
            <person name="Yoshinaga Y."/>
            <person name="Zwiers L.-H."/>
            <person name="Turgeon B."/>
            <person name="Goodwin S."/>
            <person name="Spatafora J."/>
            <person name="Crous P."/>
            <person name="Grigoriev I."/>
        </authorList>
    </citation>
    <scope>NUCLEOTIDE SEQUENCE</scope>
    <source>
        <strain evidence="5">ATCC 36951</strain>
    </source>
</reference>